<keyword evidence="2" id="KW-0732">Signal</keyword>
<protein>
    <submittedName>
        <fullName evidence="3">Phosphonates-binding periplasmic protein</fullName>
    </submittedName>
</protein>
<dbReference type="Pfam" id="PF12974">
    <property type="entry name" value="Phosphonate-bd"/>
    <property type="match status" value="1"/>
</dbReference>
<dbReference type="NCBIfam" id="TIGR01098">
    <property type="entry name" value="3A0109s03R"/>
    <property type="match status" value="1"/>
</dbReference>
<dbReference type="InterPro" id="IPR005770">
    <property type="entry name" value="PhnD"/>
</dbReference>
<evidence type="ECO:0000256" key="2">
    <source>
        <dbReference type="ARBA" id="ARBA00022729"/>
    </source>
</evidence>
<dbReference type="SUPFAM" id="SSF53850">
    <property type="entry name" value="Periplasmic binding protein-like II"/>
    <property type="match status" value="1"/>
</dbReference>
<name>I2GCE4_9BACT</name>
<accession>I2GCE4</accession>
<evidence type="ECO:0000256" key="1">
    <source>
        <dbReference type="ARBA" id="ARBA00007162"/>
    </source>
</evidence>
<dbReference type="PANTHER" id="PTHR35841:SF1">
    <property type="entry name" value="PHOSPHONATES-BINDING PERIPLASMIC PROTEIN"/>
    <property type="match status" value="1"/>
</dbReference>
<gene>
    <name evidence="3" type="primary">phnD</name>
    <name evidence="3" type="ORF">BN8_00497</name>
</gene>
<keyword evidence="4" id="KW-1185">Reference proteome</keyword>
<evidence type="ECO:0000313" key="3">
    <source>
        <dbReference type="EMBL" id="CCH51568.1"/>
    </source>
</evidence>
<proteinExistence type="inferred from homology"/>
<dbReference type="STRING" id="1185876.BN8_00497"/>
<reference evidence="3 4" key="1">
    <citation type="journal article" date="2012" name="J. Bacteriol.">
        <title>Genome Sequence of the Filamentous Bacterium Fibrisoma limi BUZ 3T.</title>
        <authorList>
            <person name="Filippini M."/>
            <person name="Qi W."/>
            <person name="Jaenicke S."/>
            <person name="Goesmann A."/>
            <person name="Smits T.H."/>
            <person name="Bagheri H.C."/>
        </authorList>
    </citation>
    <scope>NUCLEOTIDE SEQUENCE [LARGE SCALE GENOMIC DNA]</scope>
    <source>
        <strain evidence="4">BUZ 3T</strain>
    </source>
</reference>
<dbReference type="PANTHER" id="PTHR35841">
    <property type="entry name" value="PHOSPHONATES-BINDING PERIPLASMIC PROTEIN"/>
    <property type="match status" value="1"/>
</dbReference>
<dbReference type="GO" id="GO:0055085">
    <property type="term" value="P:transmembrane transport"/>
    <property type="evidence" value="ECO:0007669"/>
    <property type="project" value="InterPro"/>
</dbReference>
<dbReference type="eggNOG" id="COG3221">
    <property type="taxonomic scope" value="Bacteria"/>
</dbReference>
<dbReference type="GO" id="GO:0043190">
    <property type="term" value="C:ATP-binding cassette (ABC) transporter complex"/>
    <property type="evidence" value="ECO:0007669"/>
    <property type="project" value="InterPro"/>
</dbReference>
<sequence length="323" mass="35530">MPRLFLTIGKRNLLLPTAMKTGWSTLLVFVLAGGLLAGCGRSEDQSDSNPEKLRFGLLVAQETEQTYERLDVLTKYFAKQLGREVEFLQITTPSAMIEAMRARKIEVAGGTGAFTYLVASKVIGAEAIATTTAADGNVRYYKSCLITSPNSGLRSIDDVIKNAGNITLSWAYPTSTSGHLVPRYYLQKRGIKPQDFKEVFTSTDHTATLFSVASGKVDVAAIMYATLDRFMKTGKVKPGAVRVIWESEPIAPGPIFVRKDLDPALKKQIQLAYTNVAKADPDAMEALQSQFTYSMSYIPVTDSLYQSLRQMANQIEGLTLKEE</sequence>
<dbReference type="Gene3D" id="3.40.190.10">
    <property type="entry name" value="Periplasmic binding protein-like II"/>
    <property type="match status" value="2"/>
</dbReference>
<dbReference type="EMBL" id="CAIT01000004">
    <property type="protein sequence ID" value="CCH51568.1"/>
    <property type="molecule type" value="Genomic_DNA"/>
</dbReference>
<dbReference type="Proteomes" id="UP000009309">
    <property type="component" value="Unassembled WGS sequence"/>
</dbReference>
<comment type="caution">
    <text evidence="3">The sequence shown here is derived from an EMBL/GenBank/DDBJ whole genome shotgun (WGS) entry which is preliminary data.</text>
</comment>
<dbReference type="OrthoDB" id="9781943at2"/>
<comment type="similarity">
    <text evidence="1">Belongs to the phosphate/phosphite/phosphonate binding protein family.</text>
</comment>
<evidence type="ECO:0000313" key="4">
    <source>
        <dbReference type="Proteomes" id="UP000009309"/>
    </source>
</evidence>
<organism evidence="3 4">
    <name type="scientific">Fibrisoma limi BUZ 3</name>
    <dbReference type="NCBI Taxonomy" id="1185876"/>
    <lineage>
        <taxon>Bacteria</taxon>
        <taxon>Pseudomonadati</taxon>
        <taxon>Bacteroidota</taxon>
        <taxon>Cytophagia</taxon>
        <taxon>Cytophagales</taxon>
        <taxon>Spirosomataceae</taxon>
        <taxon>Fibrisoma</taxon>
    </lineage>
</organism>
<dbReference type="AlphaFoldDB" id="I2GCE4"/>